<accession>A0ABU3QKZ4</accession>
<organism evidence="1 2">
    <name type="scientific">Streptomyces tamarix</name>
    <dbReference type="NCBI Taxonomy" id="3078565"/>
    <lineage>
        <taxon>Bacteria</taxon>
        <taxon>Bacillati</taxon>
        <taxon>Actinomycetota</taxon>
        <taxon>Actinomycetes</taxon>
        <taxon>Kitasatosporales</taxon>
        <taxon>Streptomycetaceae</taxon>
        <taxon>Streptomyces</taxon>
    </lineage>
</organism>
<evidence type="ECO:0008006" key="3">
    <source>
        <dbReference type="Google" id="ProtNLM"/>
    </source>
</evidence>
<gene>
    <name evidence="1" type="ORF">RND61_15445</name>
</gene>
<proteinExistence type="predicted"/>
<evidence type="ECO:0000313" key="1">
    <source>
        <dbReference type="EMBL" id="MDT9683442.1"/>
    </source>
</evidence>
<protein>
    <recommendedName>
        <fullName evidence="3">DNA methyltransferase</fullName>
    </recommendedName>
</protein>
<dbReference type="RefSeq" id="WP_315878516.1">
    <property type="nucleotide sequence ID" value="NZ_JAWCTQ010000016.1"/>
</dbReference>
<dbReference type="EMBL" id="JAWCTQ010000016">
    <property type="protein sequence ID" value="MDT9683442.1"/>
    <property type="molecule type" value="Genomic_DNA"/>
</dbReference>
<dbReference type="Proteomes" id="UP001250181">
    <property type="component" value="Unassembled WGS sequence"/>
</dbReference>
<keyword evidence="2" id="KW-1185">Reference proteome</keyword>
<comment type="caution">
    <text evidence="1">The sequence shown here is derived from an EMBL/GenBank/DDBJ whole genome shotgun (WGS) entry which is preliminary data.</text>
</comment>
<dbReference type="InterPro" id="IPR029063">
    <property type="entry name" value="SAM-dependent_MTases_sf"/>
</dbReference>
<evidence type="ECO:0000313" key="2">
    <source>
        <dbReference type="Proteomes" id="UP001250181"/>
    </source>
</evidence>
<name>A0ABU3QKZ4_9ACTN</name>
<reference evidence="1 2" key="1">
    <citation type="submission" date="2023-09" db="EMBL/GenBank/DDBJ databases">
        <title>Streptomyces sp. nov.: A antagonism against Alternaria gaisen Producing Streptochlin, Isolated from Tamarix root soil.</title>
        <authorList>
            <person name="Chen Y."/>
        </authorList>
    </citation>
    <scope>NUCLEOTIDE SEQUENCE [LARGE SCALE GENOMIC DNA]</scope>
    <source>
        <strain evidence="1 2">TRM76323</strain>
    </source>
</reference>
<sequence>MKTVWALFDSGDGSYAKALSGGGEYKVIAIGKDKLNENKANFINLDLANNGILFNDNSLFDELDKLPKPDIILASPPCESWSNASAMMRGNTCWYSSSTEFKDGHIENSKFTIRTSKHIDTKNHTPFKVDFAKTVRNRINGELCAFNTMEIIKRYNPEHYIIENPMTSKIFDYYEDVCDWHNLRNKVRYNNYDESYPQKPTIFFSDMNLDLNSSIHPSPITIGVDKRKSSKRKQIRNYNIRSSIPSSLILEAVKKLYAV</sequence>
<dbReference type="Gene3D" id="3.40.50.150">
    <property type="entry name" value="Vaccinia Virus protein VP39"/>
    <property type="match status" value="1"/>
</dbReference>